<protein>
    <recommendedName>
        <fullName evidence="7">HMG box domain-containing protein</fullName>
    </recommendedName>
</protein>
<dbReference type="SUPFAM" id="SSF47095">
    <property type="entry name" value="HMG-box"/>
    <property type="match status" value="5"/>
</dbReference>
<feature type="compositionally biased region" description="Polar residues" evidence="6">
    <location>
        <begin position="517"/>
        <end position="536"/>
    </location>
</feature>
<dbReference type="CDD" id="cd21998">
    <property type="entry name" value="HMG-box_UBF1_rpt1-like"/>
    <property type="match status" value="1"/>
</dbReference>
<dbReference type="Pfam" id="PF00505">
    <property type="entry name" value="HMG_box"/>
    <property type="match status" value="2"/>
</dbReference>
<feature type="domain" description="HMG box" evidence="7">
    <location>
        <begin position="195"/>
        <end position="263"/>
    </location>
</feature>
<dbReference type="GO" id="GO:0001181">
    <property type="term" value="F:RNA polymerase I general transcription initiation factor activity"/>
    <property type="evidence" value="ECO:0000318"/>
    <property type="project" value="GO_Central"/>
</dbReference>
<feature type="compositionally biased region" description="Acidic residues" evidence="6">
    <location>
        <begin position="734"/>
        <end position="747"/>
    </location>
</feature>
<feature type="domain" description="HMG box" evidence="7">
    <location>
        <begin position="282"/>
        <end position="348"/>
    </location>
</feature>
<sequence>MANERKPKTSRTKNLEDKVVASTSSTPSAMARKNEDSKKPEVPSSPIPHEHPNSPLVEPEDEEREDEEEEKEDGDEEIDGKVEEDDEDEDEEKNGIPLPWPKSDDFELFKRIRKACPKDDAMKYESRVNHLNWDSIKFQDYSAEQCKNRWLLVQTHLRHYRILAEVLEDAASWVDRPWYNFNKGGKNNQKHPDQPKKPLTSYMLFYMEQKDAVLEKQPGLGMTELSKIIAKMYHELSDRNKTKYSELAEKEKEAYQEKMKKFMDAHPDYILPKSKQTSKAVPPKPPTPFKLFSDEKMPKFVGQGMSLTEAREKCRDAYKELKDKQKLKWIYQALEQEPEFNEEMEKFKTQHPDVDVPAKKLSLLTKDELQIKHKNEGKPEKPPNSGYSLFSKKLLSSNSLKQFETKERMAEISRLWRELSDEEKTSYNDKATQMNYAYKIKYASYLETLTPEQRNAELLSSVGKNLKRMAAKKAEDGQPAGKKPKIGTGVDVGSSSEVESEEDVDSDEEDLEIPPKTTIQKPNSSLQMFCNSNMDKYSSKHPKLTKQELKRLMAKEFAKLSEEKKKVYGNMALKTKNEMSATSKKSASSTLKSKNSKASETSKKTVKPTSSTLKSPERSSDSPSKRSAANADSKSAKSSQSLFKAEKMTEPLKPPASAAAYYVMTHHSKLGNLTPAEIDVLWGKVSDKQKKKCIEEHQKKHQDYVYEFEKFIRTLNPAELRSYRTIMKNRARDQEDEVKESSDEESEPTSSNEDQTSDACSHDDDPQISSDED</sequence>
<dbReference type="CDD" id="cd21999">
    <property type="entry name" value="HMG-box_UBF1_rpt2"/>
    <property type="match status" value="1"/>
</dbReference>
<keyword evidence="9" id="KW-1185">Reference proteome</keyword>
<feature type="compositionally biased region" description="Acidic residues" evidence="6">
    <location>
        <begin position="498"/>
        <end position="512"/>
    </location>
</feature>
<dbReference type="HOGENOM" id="CLU_021068_1_0_1"/>
<dbReference type="EMBL" id="GL732528">
    <property type="protein sequence ID" value="EFX87125.1"/>
    <property type="molecule type" value="Genomic_DNA"/>
</dbReference>
<dbReference type="InterPro" id="IPR051762">
    <property type="entry name" value="UBF1"/>
</dbReference>
<feature type="compositionally biased region" description="Low complexity" evidence="6">
    <location>
        <begin position="580"/>
        <end position="599"/>
    </location>
</feature>
<dbReference type="KEGG" id="dpx:DAPPUDRAFT_221844"/>
<dbReference type="AlphaFoldDB" id="E9FZX8"/>
<feature type="coiled-coil region" evidence="5">
    <location>
        <begin position="233"/>
        <end position="265"/>
    </location>
</feature>
<evidence type="ECO:0000256" key="4">
    <source>
        <dbReference type="PROSITE-ProRule" id="PRU00267"/>
    </source>
</evidence>
<dbReference type="GO" id="GO:0005634">
    <property type="term" value="C:nucleus"/>
    <property type="evidence" value="ECO:0000318"/>
    <property type="project" value="GO_Central"/>
</dbReference>
<dbReference type="Gene3D" id="1.10.30.10">
    <property type="entry name" value="High mobility group box domain"/>
    <property type="match status" value="4"/>
</dbReference>
<dbReference type="OMA" id="MCRMKWI"/>
<evidence type="ECO:0000313" key="8">
    <source>
        <dbReference type="EMBL" id="EFX87125.1"/>
    </source>
</evidence>
<dbReference type="InParanoid" id="E9FZX8"/>
<feature type="region of interest" description="Disordered" evidence="6">
    <location>
        <begin position="726"/>
        <end position="773"/>
    </location>
</feature>
<keyword evidence="3 4" id="KW-0539">Nucleus</keyword>
<dbReference type="GO" id="GO:0006360">
    <property type="term" value="P:transcription by RNA polymerase I"/>
    <property type="evidence" value="ECO:0000318"/>
    <property type="project" value="GO_Central"/>
</dbReference>
<dbReference type="PANTHER" id="PTHR46318">
    <property type="entry name" value="UPSTREAM BINDING TRANSCRIPTION FACTOR"/>
    <property type="match status" value="1"/>
</dbReference>
<organism evidence="8 9">
    <name type="scientific">Daphnia pulex</name>
    <name type="common">Water flea</name>
    <dbReference type="NCBI Taxonomy" id="6669"/>
    <lineage>
        <taxon>Eukaryota</taxon>
        <taxon>Metazoa</taxon>
        <taxon>Ecdysozoa</taxon>
        <taxon>Arthropoda</taxon>
        <taxon>Crustacea</taxon>
        <taxon>Branchiopoda</taxon>
        <taxon>Diplostraca</taxon>
        <taxon>Cladocera</taxon>
        <taxon>Anomopoda</taxon>
        <taxon>Daphniidae</taxon>
        <taxon>Daphnia</taxon>
    </lineage>
</organism>
<dbReference type="PANTHER" id="PTHR46318:SF3">
    <property type="entry name" value="UPSTREAM BINDING TRANSCRIPTION FACTOR"/>
    <property type="match status" value="1"/>
</dbReference>
<dbReference type="GO" id="GO:0045943">
    <property type="term" value="P:positive regulation of transcription by RNA polymerase I"/>
    <property type="evidence" value="ECO:0000318"/>
    <property type="project" value="GO_Central"/>
</dbReference>
<feature type="DNA-binding region" description="HMG box" evidence="4">
    <location>
        <begin position="282"/>
        <end position="348"/>
    </location>
</feature>
<gene>
    <name evidence="8" type="ORF">DAPPUDRAFT_221844</name>
</gene>
<accession>E9FZX8</accession>
<dbReference type="PhylomeDB" id="E9FZX8"/>
<feature type="compositionally biased region" description="Basic and acidic residues" evidence="6">
    <location>
        <begin position="32"/>
        <end position="41"/>
    </location>
</feature>
<feature type="compositionally biased region" description="Basic and acidic residues" evidence="6">
    <location>
        <begin position="615"/>
        <end position="624"/>
    </location>
</feature>
<feature type="region of interest" description="Disordered" evidence="6">
    <location>
        <begin position="470"/>
        <end position="546"/>
    </location>
</feature>
<feature type="region of interest" description="Disordered" evidence="6">
    <location>
        <begin position="1"/>
        <end position="101"/>
    </location>
</feature>
<dbReference type="PROSITE" id="PS50118">
    <property type="entry name" value="HMG_BOX_2"/>
    <property type="match status" value="3"/>
</dbReference>
<feature type="compositionally biased region" description="Acidic residues" evidence="6">
    <location>
        <begin position="58"/>
        <end position="92"/>
    </location>
</feature>
<evidence type="ECO:0000256" key="3">
    <source>
        <dbReference type="ARBA" id="ARBA00023242"/>
    </source>
</evidence>
<proteinExistence type="predicted"/>
<name>E9FZX8_DAPPU</name>
<evidence type="ECO:0000256" key="5">
    <source>
        <dbReference type="SAM" id="Coils"/>
    </source>
</evidence>
<feature type="DNA-binding region" description="HMG box" evidence="4">
    <location>
        <begin position="380"/>
        <end position="446"/>
    </location>
</feature>
<feature type="DNA-binding region" description="HMG box" evidence="4">
    <location>
        <begin position="195"/>
        <end position="263"/>
    </location>
</feature>
<feature type="compositionally biased region" description="Basic and acidic residues" evidence="6">
    <location>
        <begin position="1"/>
        <end position="19"/>
    </location>
</feature>
<evidence type="ECO:0000259" key="7">
    <source>
        <dbReference type="PROSITE" id="PS50118"/>
    </source>
</evidence>
<reference evidence="8 9" key="1">
    <citation type="journal article" date="2011" name="Science">
        <title>The ecoresponsive genome of Daphnia pulex.</title>
        <authorList>
            <person name="Colbourne J.K."/>
            <person name="Pfrender M.E."/>
            <person name="Gilbert D."/>
            <person name="Thomas W.K."/>
            <person name="Tucker A."/>
            <person name="Oakley T.H."/>
            <person name="Tokishita S."/>
            <person name="Aerts A."/>
            <person name="Arnold G.J."/>
            <person name="Basu M.K."/>
            <person name="Bauer D.J."/>
            <person name="Caceres C.E."/>
            <person name="Carmel L."/>
            <person name="Casola C."/>
            <person name="Choi J.H."/>
            <person name="Detter J.C."/>
            <person name="Dong Q."/>
            <person name="Dusheyko S."/>
            <person name="Eads B.D."/>
            <person name="Frohlich T."/>
            <person name="Geiler-Samerotte K.A."/>
            <person name="Gerlach D."/>
            <person name="Hatcher P."/>
            <person name="Jogdeo S."/>
            <person name="Krijgsveld J."/>
            <person name="Kriventseva E.V."/>
            <person name="Kultz D."/>
            <person name="Laforsch C."/>
            <person name="Lindquist E."/>
            <person name="Lopez J."/>
            <person name="Manak J.R."/>
            <person name="Muller J."/>
            <person name="Pangilinan J."/>
            <person name="Patwardhan R.P."/>
            <person name="Pitluck S."/>
            <person name="Pritham E.J."/>
            <person name="Rechtsteiner A."/>
            <person name="Rho M."/>
            <person name="Rogozin I.B."/>
            <person name="Sakarya O."/>
            <person name="Salamov A."/>
            <person name="Schaack S."/>
            <person name="Shapiro H."/>
            <person name="Shiga Y."/>
            <person name="Skalitzky C."/>
            <person name="Smith Z."/>
            <person name="Souvorov A."/>
            <person name="Sung W."/>
            <person name="Tang Z."/>
            <person name="Tsuchiya D."/>
            <person name="Tu H."/>
            <person name="Vos H."/>
            <person name="Wang M."/>
            <person name="Wolf Y.I."/>
            <person name="Yamagata H."/>
            <person name="Yamada T."/>
            <person name="Ye Y."/>
            <person name="Shaw J.R."/>
            <person name="Andrews J."/>
            <person name="Crease T.J."/>
            <person name="Tang H."/>
            <person name="Lucas S.M."/>
            <person name="Robertson H.M."/>
            <person name="Bork P."/>
            <person name="Koonin E.V."/>
            <person name="Zdobnov E.M."/>
            <person name="Grigoriev I.V."/>
            <person name="Lynch M."/>
            <person name="Boore J.L."/>
        </authorList>
    </citation>
    <scope>NUCLEOTIDE SEQUENCE [LARGE SCALE GENOMIC DNA]</scope>
</reference>
<dbReference type="Proteomes" id="UP000000305">
    <property type="component" value="Unassembled WGS sequence"/>
</dbReference>
<dbReference type="GO" id="GO:0001164">
    <property type="term" value="F:RNA polymerase I core promoter sequence-specific DNA binding"/>
    <property type="evidence" value="ECO:0000318"/>
    <property type="project" value="GO_Central"/>
</dbReference>
<keyword evidence="5" id="KW-0175">Coiled coil</keyword>
<dbReference type="eggNOG" id="KOG0381">
    <property type="taxonomic scope" value="Eukaryota"/>
</dbReference>
<dbReference type="SMART" id="SM00398">
    <property type="entry name" value="HMG"/>
    <property type="match status" value="4"/>
</dbReference>
<dbReference type="STRING" id="6669.E9FZX8"/>
<evidence type="ECO:0000256" key="1">
    <source>
        <dbReference type="ARBA" id="ARBA00004123"/>
    </source>
</evidence>
<feature type="compositionally biased region" description="Low complexity" evidence="6">
    <location>
        <begin position="625"/>
        <end position="643"/>
    </location>
</feature>
<evidence type="ECO:0000256" key="6">
    <source>
        <dbReference type="SAM" id="MobiDB-lite"/>
    </source>
</evidence>
<feature type="domain" description="HMG box" evidence="7">
    <location>
        <begin position="380"/>
        <end position="446"/>
    </location>
</feature>
<dbReference type="CDD" id="cd22003">
    <property type="entry name" value="HMG-box_UBF1_rpt6-like"/>
    <property type="match status" value="1"/>
</dbReference>
<evidence type="ECO:0000256" key="2">
    <source>
        <dbReference type="ARBA" id="ARBA00023125"/>
    </source>
</evidence>
<feature type="region of interest" description="Disordered" evidence="6">
    <location>
        <begin position="561"/>
        <end position="652"/>
    </location>
</feature>
<dbReference type="InterPro" id="IPR009071">
    <property type="entry name" value="HMG_box_dom"/>
</dbReference>
<comment type="subcellular location">
    <subcellularLocation>
        <location evidence="1">Nucleus</location>
    </subcellularLocation>
</comment>
<dbReference type="InterPro" id="IPR036910">
    <property type="entry name" value="HMG_box_dom_sf"/>
</dbReference>
<evidence type="ECO:0000313" key="9">
    <source>
        <dbReference type="Proteomes" id="UP000000305"/>
    </source>
</evidence>
<keyword evidence="2 4" id="KW-0238">DNA-binding</keyword>
<dbReference type="OrthoDB" id="1919336at2759"/>
<dbReference type="CDD" id="cd22001">
    <property type="entry name" value="HMG-box_UBF1_rpt4"/>
    <property type="match status" value="1"/>
</dbReference>